<gene>
    <name evidence="2" type="ORF">QYE76_000460</name>
</gene>
<organism evidence="2 3">
    <name type="scientific">Lolium multiflorum</name>
    <name type="common">Italian ryegrass</name>
    <name type="synonym">Lolium perenne subsp. multiflorum</name>
    <dbReference type="NCBI Taxonomy" id="4521"/>
    <lineage>
        <taxon>Eukaryota</taxon>
        <taxon>Viridiplantae</taxon>
        <taxon>Streptophyta</taxon>
        <taxon>Embryophyta</taxon>
        <taxon>Tracheophyta</taxon>
        <taxon>Spermatophyta</taxon>
        <taxon>Magnoliopsida</taxon>
        <taxon>Liliopsida</taxon>
        <taxon>Poales</taxon>
        <taxon>Poaceae</taxon>
        <taxon>BOP clade</taxon>
        <taxon>Pooideae</taxon>
        <taxon>Poodae</taxon>
        <taxon>Poeae</taxon>
        <taxon>Poeae Chloroplast Group 2 (Poeae type)</taxon>
        <taxon>Loliodinae</taxon>
        <taxon>Loliinae</taxon>
        <taxon>Lolium</taxon>
    </lineage>
</organism>
<reference evidence="2" key="1">
    <citation type="submission" date="2023-07" db="EMBL/GenBank/DDBJ databases">
        <title>A chromosome-level genome assembly of Lolium multiflorum.</title>
        <authorList>
            <person name="Chen Y."/>
            <person name="Copetti D."/>
            <person name="Kolliker R."/>
            <person name="Studer B."/>
        </authorList>
    </citation>
    <scope>NUCLEOTIDE SEQUENCE</scope>
    <source>
        <strain evidence="2">02402/16</strain>
        <tissue evidence="2">Leaf</tissue>
    </source>
</reference>
<proteinExistence type="predicted"/>
<dbReference type="Gene3D" id="2.40.70.10">
    <property type="entry name" value="Acid Proteases"/>
    <property type="match status" value="1"/>
</dbReference>
<dbReference type="AlphaFoldDB" id="A0AAD8VVY4"/>
<feature type="compositionally biased region" description="Basic and acidic residues" evidence="1">
    <location>
        <begin position="24"/>
        <end position="48"/>
    </location>
</feature>
<dbReference type="EMBL" id="JAUUTY010000005">
    <property type="protein sequence ID" value="KAK1626145.1"/>
    <property type="molecule type" value="Genomic_DNA"/>
</dbReference>
<evidence type="ECO:0000256" key="1">
    <source>
        <dbReference type="SAM" id="MobiDB-lite"/>
    </source>
</evidence>
<name>A0AAD8VVY4_LOLMU</name>
<dbReference type="CDD" id="cd00303">
    <property type="entry name" value="retropepsin_like"/>
    <property type="match status" value="1"/>
</dbReference>
<feature type="compositionally biased region" description="Low complexity" evidence="1">
    <location>
        <begin position="50"/>
        <end position="62"/>
    </location>
</feature>
<dbReference type="Proteomes" id="UP001231189">
    <property type="component" value="Unassembled WGS sequence"/>
</dbReference>
<feature type="region of interest" description="Disordered" evidence="1">
    <location>
        <begin position="1"/>
        <end position="82"/>
    </location>
</feature>
<accession>A0AAD8VVY4</accession>
<feature type="region of interest" description="Disordered" evidence="1">
    <location>
        <begin position="176"/>
        <end position="197"/>
    </location>
</feature>
<evidence type="ECO:0000313" key="3">
    <source>
        <dbReference type="Proteomes" id="UP001231189"/>
    </source>
</evidence>
<dbReference type="InterPro" id="IPR021109">
    <property type="entry name" value="Peptidase_aspartic_dom_sf"/>
</dbReference>
<evidence type="ECO:0000313" key="2">
    <source>
        <dbReference type="EMBL" id="KAK1626145.1"/>
    </source>
</evidence>
<sequence>MAALMAIGTSALVRASPAEISAPSKRDNNKPAEYKPAEGGHHGSRRDNYAASGTATSRTAGRLRPCGSRVGPRGGWRASPEAKDRLEAEVHFEQMLDSPYRTNGKTPPTTPPALPLHERATSHFRLHPTPTSKWVAKPARKPTTSSTTRLTKCTMAAVPGEDATYIIFTPAGGQNEPAAPFPRSQRGHARPPVPKPARSVRFSRVLIDGGSSINILYRDTARKLGIQEAELRPTPPSSTASCQATRAIRGSRAVMFGKPDNFRTENIEFEVVDLVSPYHALLGRPALTKFWRCPTTELEDGPDAGHSCEKQLIGDAVAMAGPQPGCTSRLE</sequence>
<keyword evidence="3" id="KW-1185">Reference proteome</keyword>
<protein>
    <submittedName>
        <fullName evidence="2">Uncharacterized protein</fullName>
    </submittedName>
</protein>
<feature type="region of interest" description="Disordered" evidence="1">
    <location>
        <begin position="129"/>
        <end position="148"/>
    </location>
</feature>
<comment type="caution">
    <text evidence="2">The sequence shown here is derived from an EMBL/GenBank/DDBJ whole genome shotgun (WGS) entry which is preliminary data.</text>
</comment>